<dbReference type="Proteomes" id="UP000515811">
    <property type="component" value="Chromosome"/>
</dbReference>
<name>A0A7G9RRJ9_9BURK</name>
<keyword evidence="2" id="KW-1185">Reference proteome</keyword>
<gene>
    <name evidence="1" type="ORF">H9K76_05045</name>
</gene>
<reference evidence="1 2" key="1">
    <citation type="submission" date="2020-08" db="EMBL/GenBank/DDBJ databases">
        <title>Genome sequence of Diaphorobacter ruginosibacter DSM 27467T.</title>
        <authorList>
            <person name="Hyun D.-W."/>
            <person name="Bae J.-W."/>
        </authorList>
    </citation>
    <scope>NUCLEOTIDE SEQUENCE [LARGE SCALE GENOMIC DNA]</scope>
    <source>
        <strain evidence="1 2">DSM 27467</strain>
    </source>
</reference>
<dbReference type="RefSeq" id="WP_187598468.1">
    <property type="nucleotide sequence ID" value="NZ_CP060714.1"/>
</dbReference>
<evidence type="ECO:0000313" key="2">
    <source>
        <dbReference type="Proteomes" id="UP000515811"/>
    </source>
</evidence>
<proteinExistence type="predicted"/>
<accession>A0A7G9RRJ9</accession>
<protein>
    <submittedName>
        <fullName evidence="1">Uncharacterized protein</fullName>
    </submittedName>
</protein>
<sequence length="200" mass="22738">MDPILLVLLAATASYFVNAKQQRQRIAVLAEHLQPFQIEKHIESLTQGYLRAMGEKEDERRLQVLALLGDSEQSLVGQFGRFATSFQKVSEPMARVSKWPVSLPFATQIVPASTFDMRKALQIHAQGFERVVRNEAGRTPRDRAFMMTAEILLMQHTCHWYCKSRSVASARMLARNKTPHDQLVQSVSPETRAAYQALIR</sequence>
<dbReference type="AlphaFoldDB" id="A0A7G9RRJ9"/>
<dbReference type="EMBL" id="CP060714">
    <property type="protein sequence ID" value="QNN58224.1"/>
    <property type="molecule type" value="Genomic_DNA"/>
</dbReference>
<organism evidence="1 2">
    <name type="scientific">Diaphorobacter ruginosibacter</name>
    <dbReference type="NCBI Taxonomy" id="1715720"/>
    <lineage>
        <taxon>Bacteria</taxon>
        <taxon>Pseudomonadati</taxon>
        <taxon>Pseudomonadota</taxon>
        <taxon>Betaproteobacteria</taxon>
        <taxon>Burkholderiales</taxon>
        <taxon>Comamonadaceae</taxon>
        <taxon>Diaphorobacter</taxon>
    </lineage>
</organism>
<evidence type="ECO:0000313" key="1">
    <source>
        <dbReference type="EMBL" id="QNN58224.1"/>
    </source>
</evidence>
<dbReference type="KEGG" id="drg:H9K76_05045"/>